<evidence type="ECO:0000313" key="3">
    <source>
        <dbReference type="Proteomes" id="UP000627538"/>
    </source>
</evidence>
<feature type="compositionally biased region" description="Basic and acidic residues" evidence="1">
    <location>
        <begin position="52"/>
        <end position="68"/>
    </location>
</feature>
<feature type="compositionally biased region" description="Basic and acidic residues" evidence="1">
    <location>
        <begin position="181"/>
        <end position="202"/>
    </location>
</feature>
<evidence type="ECO:0000256" key="1">
    <source>
        <dbReference type="SAM" id="MobiDB-lite"/>
    </source>
</evidence>
<dbReference type="Proteomes" id="UP000627538">
    <property type="component" value="Unassembled WGS sequence"/>
</dbReference>
<feature type="compositionally biased region" description="Polar residues" evidence="1">
    <location>
        <begin position="204"/>
        <end position="218"/>
    </location>
</feature>
<keyword evidence="3" id="KW-1185">Reference proteome</keyword>
<dbReference type="RefSeq" id="WP_191071792.1">
    <property type="nucleotide sequence ID" value="NZ_JACRUO010000001.1"/>
</dbReference>
<feature type="region of interest" description="Disordered" evidence="1">
    <location>
        <begin position="147"/>
        <end position="282"/>
    </location>
</feature>
<feature type="region of interest" description="Disordered" evidence="1">
    <location>
        <begin position="52"/>
        <end position="72"/>
    </location>
</feature>
<proteinExistence type="predicted"/>
<evidence type="ECO:0000313" key="2">
    <source>
        <dbReference type="EMBL" id="MBD3689768.1"/>
    </source>
</evidence>
<organism evidence="2 3">
    <name type="scientific">Nanchangia anserum</name>
    <dbReference type="NCBI Taxonomy" id="2692125"/>
    <lineage>
        <taxon>Bacteria</taxon>
        <taxon>Bacillati</taxon>
        <taxon>Actinomycetota</taxon>
        <taxon>Actinomycetes</taxon>
        <taxon>Actinomycetales</taxon>
        <taxon>Actinomycetaceae</taxon>
        <taxon>Nanchangia</taxon>
    </lineage>
</organism>
<reference evidence="2 3" key="1">
    <citation type="submission" date="2020-08" db="EMBL/GenBank/DDBJ databases">
        <title>Winkia gen. nov., sp. nov., isolated from faeces of the Anser albifrons in China.</title>
        <authorList>
            <person name="Liu Q."/>
        </authorList>
    </citation>
    <scope>NUCLEOTIDE SEQUENCE [LARGE SCALE GENOMIC DNA]</scope>
    <source>
        <strain evidence="2 3">C62</strain>
    </source>
</reference>
<feature type="compositionally biased region" description="Basic and acidic residues" evidence="1">
    <location>
        <begin position="224"/>
        <end position="249"/>
    </location>
</feature>
<comment type="caution">
    <text evidence="2">The sequence shown here is derived from an EMBL/GenBank/DDBJ whole genome shotgun (WGS) entry which is preliminary data.</text>
</comment>
<accession>A0A8I0KUJ5</accession>
<sequence length="331" mass="35932">MDGHSTDEASTSVGEATATVTEAVNRTSHVAYSVLTELAWARERARREENALKAAEARADRQTKRGERMTAGLRRKVEAAMKKLNDPEVAKEIAAGDELGDLLEQGRAHVAAGGSREEWDKVFNTIEKSDREAARQWRERFDTAAKEYETANPVNGDAAGVKKDATGKAKTAKAAQEGPVVDEHDHSTHTTDKVAEEEEKTRKASQASESVKSNTLNEEQPAEEAAHTEREPERASRDGSARRDGREVAGEAMVGALAVKASMVPPDSERYRGESSPLRPGVNHRVNVAMGAHEGAPFNDVEGHKAAAATHEHTQTVEHARLNTHTHTNMG</sequence>
<name>A0A8I0KUJ5_9ACTO</name>
<dbReference type="EMBL" id="JACRUO010000001">
    <property type="protein sequence ID" value="MBD3689768.1"/>
    <property type="molecule type" value="Genomic_DNA"/>
</dbReference>
<protein>
    <submittedName>
        <fullName evidence="2">Uncharacterized protein</fullName>
    </submittedName>
</protein>
<gene>
    <name evidence="2" type="ORF">H8R10_05950</name>
</gene>
<dbReference type="AlphaFoldDB" id="A0A8I0KUJ5"/>